<sequence>MEISLVFEPSDLEIIETIDFEEQVQRPEDIRFFTLEEQLVDYFQKSLPNKSHVTKAENWKIKMEVDRIKELYEDLIVVTDTDYRIDTERREINVSWLKSIYGGFDYEVFSYKDKLLPLAEPAARRTPNAYPVLLKSLPRPYRSEGTEGVPITKSTDLVNEEGKEMVHALGNYVKLKRIVRDDGSLEIVKIPEANTGDDIRRIGFFIQDRKLDIPHPLSDHPFLSSAKENKIITSEPLKDVFPTIEAIMSHAVPVTKDPYVEGRKYLKLYDVKMSEVPWKSWKERFPPVDSISAQPNVLSISFPAPDEIVAPSERLQKVYDSKWKKSVNPRAWLMTQEDGGWLVTKMLLSEAGDFGLIAPDVVNERPQIQLPKSTPDECLATKSFEEFLASGVYRSPTHKKKGDDWVEVTPGLCAPTSFVTQERQEFMNQGKKAWTETTQTNIQKEYIALFKFYQPPKDLRTETEYEKYKTQGTSELRENILIILKDNTLLPPDKSYNIRLLTKEITPVNNRFLDADGLFLVCGHTLSLLDGDLEANRLEYYNKWTTLDEGYRVCKSCGDQINNDSFVAQDDYDDDGHLVISHDVLAGDTTLVAKPIASSLSQLKNVFDPNNGGESVMYLILNSFQVIPSESQLIPILGYIRKGSLAAKKLQGTARNKFEGLLGIAGTVTLLQVHNPFLVPRRSFGNKVVKLSGFPRDTLDDKDTPALNVLLSVLKELVDAFPASFKEPLATILREVANNRKKVREECIRFMKNFYTEFRPQFESAKERAATVIDTVEVNHVFLPAIVPTKTEFKPGDRQGNEVFSECLLPKPKTVIVSKLLPSVSQKFVDFWKTKPSPQAKIIEPEKVILKYGFPEKKEIEKGVKIGLAKTAKLELIRKFVDSDPDGVALSSLLSRLLDIVTPLKYDAKKVIEYRQFLDNLNSFESKSLFRDAVKGRIYELLDSLKDGMLEAVRASMTRDLAMNMILLTKEASEKEVDILRSKERETLKARLREMDDRSREVTKMLMDIGISQYVITNEDRRQFAKELNMEVDMPDDTENPDNIPEGGFTNRDYVDSDQQLNENGLAIEPDRGDYGDVRDRPFDDYSRDYNFDNVD</sequence>
<proteinExistence type="predicted"/>
<feature type="region of interest" description="Disordered" evidence="1">
    <location>
        <begin position="1031"/>
        <end position="1096"/>
    </location>
</feature>
<evidence type="ECO:0000313" key="2">
    <source>
        <dbReference type="EMBL" id="QHT18658.1"/>
    </source>
</evidence>
<reference evidence="2" key="1">
    <citation type="journal article" date="2020" name="Nature">
        <title>Giant virus diversity and host interactions through global metagenomics.</title>
        <authorList>
            <person name="Schulz F."/>
            <person name="Roux S."/>
            <person name="Paez-Espino D."/>
            <person name="Jungbluth S."/>
            <person name="Walsh D.A."/>
            <person name="Denef V.J."/>
            <person name="McMahon K.D."/>
            <person name="Konstantinidis K.T."/>
            <person name="Eloe-Fadrosh E.A."/>
            <person name="Kyrpides N.C."/>
            <person name="Woyke T."/>
        </authorList>
    </citation>
    <scope>NUCLEOTIDE SEQUENCE</scope>
    <source>
        <strain evidence="2">GVMAG-M-3300023174-47</strain>
    </source>
</reference>
<organism evidence="2">
    <name type="scientific">viral metagenome</name>
    <dbReference type="NCBI Taxonomy" id="1070528"/>
    <lineage>
        <taxon>unclassified sequences</taxon>
        <taxon>metagenomes</taxon>
        <taxon>organismal metagenomes</taxon>
    </lineage>
</organism>
<accession>A0A6C0DP00</accession>
<feature type="compositionally biased region" description="Basic and acidic residues" evidence="1">
    <location>
        <begin position="1069"/>
        <end position="1096"/>
    </location>
</feature>
<dbReference type="AlphaFoldDB" id="A0A6C0DP00"/>
<name>A0A6C0DP00_9ZZZZ</name>
<evidence type="ECO:0000256" key="1">
    <source>
        <dbReference type="SAM" id="MobiDB-lite"/>
    </source>
</evidence>
<protein>
    <submittedName>
        <fullName evidence="2">Uncharacterized protein</fullName>
    </submittedName>
</protein>
<dbReference type="EMBL" id="MN739658">
    <property type="protein sequence ID" value="QHT18658.1"/>
    <property type="molecule type" value="Genomic_DNA"/>
</dbReference>